<sequence>YYFGGRYDLVKFVKIVEQAGMYLILRIGPFVAAEWYFGGVPVWLHYVPGTVFRTENEPFKFQYHMQKFTAFIVNLMKQEKLFASQGGPIILAQASIFDFGST</sequence>
<dbReference type="PRINTS" id="PR00742">
    <property type="entry name" value="GLHYDRLASE35"/>
</dbReference>
<evidence type="ECO:0000259" key="4">
    <source>
        <dbReference type="Pfam" id="PF01301"/>
    </source>
</evidence>
<evidence type="ECO:0000256" key="1">
    <source>
        <dbReference type="ARBA" id="ARBA00001412"/>
    </source>
</evidence>
<evidence type="ECO:0000313" key="6">
    <source>
        <dbReference type="RefSeq" id="XP_021804121.1"/>
    </source>
</evidence>
<dbReference type="InterPro" id="IPR017853">
    <property type="entry name" value="GH"/>
</dbReference>
<name>A0A6P5RSZ0_PRUAV</name>
<accession>A0A6P5RSZ0</accession>
<proteinExistence type="inferred from homology"/>
<keyword evidence="5" id="KW-1185">Reference proteome</keyword>
<dbReference type="InterPro" id="IPR001944">
    <property type="entry name" value="Glycoside_Hdrlase_35"/>
</dbReference>
<dbReference type="PANTHER" id="PTHR23421">
    <property type="entry name" value="BETA-GALACTOSIDASE RELATED"/>
    <property type="match status" value="1"/>
</dbReference>
<protein>
    <recommendedName>
        <fullName evidence="3">beta-galactosidase</fullName>
        <ecNumber evidence="3">3.2.1.23</ecNumber>
    </recommendedName>
</protein>
<dbReference type="AlphaFoldDB" id="A0A6P5RSZ0"/>
<feature type="non-terminal residue" evidence="6">
    <location>
        <position position="1"/>
    </location>
</feature>
<dbReference type="SUPFAM" id="SSF51445">
    <property type="entry name" value="(Trans)glycosidases"/>
    <property type="match status" value="1"/>
</dbReference>
<dbReference type="GeneID" id="110748448"/>
<evidence type="ECO:0000256" key="3">
    <source>
        <dbReference type="ARBA" id="ARBA00012756"/>
    </source>
</evidence>
<organism evidence="5 6">
    <name type="scientific">Prunus avium</name>
    <name type="common">Cherry</name>
    <name type="synonym">Cerasus avium</name>
    <dbReference type="NCBI Taxonomy" id="42229"/>
    <lineage>
        <taxon>Eukaryota</taxon>
        <taxon>Viridiplantae</taxon>
        <taxon>Streptophyta</taxon>
        <taxon>Embryophyta</taxon>
        <taxon>Tracheophyta</taxon>
        <taxon>Spermatophyta</taxon>
        <taxon>Magnoliopsida</taxon>
        <taxon>eudicotyledons</taxon>
        <taxon>Gunneridae</taxon>
        <taxon>Pentapetalae</taxon>
        <taxon>rosids</taxon>
        <taxon>fabids</taxon>
        <taxon>Rosales</taxon>
        <taxon>Rosaceae</taxon>
        <taxon>Amygdaloideae</taxon>
        <taxon>Amygdaleae</taxon>
        <taxon>Prunus</taxon>
    </lineage>
</organism>
<dbReference type="GO" id="GO:0005975">
    <property type="term" value="P:carbohydrate metabolic process"/>
    <property type="evidence" value="ECO:0007669"/>
    <property type="project" value="InterPro"/>
</dbReference>
<dbReference type="GO" id="GO:0004565">
    <property type="term" value="F:beta-galactosidase activity"/>
    <property type="evidence" value="ECO:0007669"/>
    <property type="project" value="UniProtKB-EC"/>
</dbReference>
<evidence type="ECO:0000256" key="2">
    <source>
        <dbReference type="ARBA" id="ARBA00009809"/>
    </source>
</evidence>
<evidence type="ECO:0000313" key="5">
    <source>
        <dbReference type="Proteomes" id="UP000515124"/>
    </source>
</evidence>
<dbReference type="Proteomes" id="UP000515124">
    <property type="component" value="Unplaced"/>
</dbReference>
<dbReference type="Gene3D" id="3.20.20.80">
    <property type="entry name" value="Glycosidases"/>
    <property type="match status" value="1"/>
</dbReference>
<feature type="domain" description="Glycoside hydrolase 35 catalytic" evidence="4">
    <location>
        <begin position="1"/>
        <end position="93"/>
    </location>
</feature>
<comment type="similarity">
    <text evidence="2">Belongs to the glycosyl hydrolase 35 family.</text>
</comment>
<comment type="catalytic activity">
    <reaction evidence="1">
        <text>Hydrolysis of terminal non-reducing beta-D-galactose residues in beta-D-galactosides.</text>
        <dbReference type="EC" id="3.2.1.23"/>
    </reaction>
</comment>
<dbReference type="EC" id="3.2.1.23" evidence="3"/>
<gene>
    <name evidence="6" type="primary">LOC110748448</name>
</gene>
<dbReference type="Pfam" id="PF01301">
    <property type="entry name" value="Glyco_hydro_35"/>
    <property type="match status" value="1"/>
</dbReference>
<dbReference type="InterPro" id="IPR031330">
    <property type="entry name" value="Gly_Hdrlase_35_cat"/>
</dbReference>
<dbReference type="KEGG" id="pavi:110748448"/>
<dbReference type="RefSeq" id="XP_021804121.1">
    <property type="nucleotide sequence ID" value="XM_021948429.1"/>
</dbReference>
<reference evidence="6" key="1">
    <citation type="submission" date="2025-08" db="UniProtKB">
        <authorList>
            <consortium name="RefSeq"/>
        </authorList>
    </citation>
    <scope>IDENTIFICATION</scope>
</reference>